<accession>A0A4P8MXH7</accession>
<organism evidence="1 2">
    <name type="scientific">Vibrio phage Achelous</name>
    <dbReference type="NCBI Taxonomy" id="2576872"/>
    <lineage>
        <taxon>Viruses</taxon>
        <taxon>Duplodnaviria</taxon>
        <taxon>Heunggongvirae</taxon>
        <taxon>Uroviricota</taxon>
        <taxon>Caudoviricetes</taxon>
        <taxon>Demerecviridae</taxon>
        <taxon>Ermolyevavirinae</taxon>
        <taxon>Thalassavirus</taxon>
        <taxon>Thalassavirus achelous</taxon>
    </lineage>
</organism>
<gene>
    <name evidence="1" type="ORF">ACHELOUS_194</name>
</gene>
<dbReference type="Proteomes" id="UP000302168">
    <property type="component" value="Segment"/>
</dbReference>
<name>A0A4P8MXH7_9CAUD</name>
<keyword evidence="2" id="KW-1185">Reference proteome</keyword>
<reference evidence="1 2" key="1">
    <citation type="submission" date="2019-04" db="EMBL/GenBank/DDBJ databases">
        <authorList>
            <person name="Gallagher L."/>
            <person name="Broussard G."/>
        </authorList>
    </citation>
    <scope>NUCLEOTIDE SEQUENCE [LARGE SCALE GENOMIC DNA]</scope>
</reference>
<evidence type="ECO:0000313" key="2">
    <source>
        <dbReference type="Proteomes" id="UP000302168"/>
    </source>
</evidence>
<sequence>MLVHTLPDGITVKINQKGELFAEGYNCDISEAFGWRMNNADLKDKLLNYVEGLRYPGLYSDHDPDEPSNIRYLMVDNIEVTEVTRIDKLIDAVHKDKLIFCLIEECYA</sequence>
<dbReference type="EMBL" id="MK796244">
    <property type="protein sequence ID" value="QCQ57769.1"/>
    <property type="molecule type" value="Genomic_DNA"/>
</dbReference>
<evidence type="ECO:0000313" key="1">
    <source>
        <dbReference type="EMBL" id="QCQ57769.1"/>
    </source>
</evidence>
<proteinExistence type="predicted"/>
<protein>
    <submittedName>
        <fullName evidence="1">Uncharacterized protein</fullName>
    </submittedName>
</protein>